<gene>
    <name evidence="7" type="ORF">GCM10008174_31080</name>
</gene>
<dbReference type="Gene3D" id="3.40.50.1820">
    <property type="entry name" value="alpha/beta hydrolase"/>
    <property type="match status" value="2"/>
</dbReference>
<reference evidence="7" key="2">
    <citation type="submission" date="2023-01" db="EMBL/GenBank/DDBJ databases">
        <authorList>
            <person name="Sun Q."/>
            <person name="Evtushenko L."/>
        </authorList>
    </citation>
    <scope>NUCLEOTIDE SEQUENCE</scope>
    <source>
        <strain evidence="7">VKM B-2748</strain>
    </source>
</reference>
<keyword evidence="3 6" id="KW-0732">Signal</keyword>
<evidence type="ECO:0000313" key="8">
    <source>
        <dbReference type="Proteomes" id="UP001143309"/>
    </source>
</evidence>
<dbReference type="InterPro" id="IPR001563">
    <property type="entry name" value="Peptidase_S10"/>
</dbReference>
<evidence type="ECO:0000256" key="2">
    <source>
        <dbReference type="ARBA" id="ARBA00022670"/>
    </source>
</evidence>
<dbReference type="Pfam" id="PF00450">
    <property type="entry name" value="Peptidase_S10"/>
    <property type="match status" value="1"/>
</dbReference>
<sequence>MRDPAFRPRRAPHFSRAMTMFRTLLLAAAVALAAVPAAAQEARDKPGNPVALPADAGARETAVTADDTLTYTARVEAVPLYDPKGEKQAEVVVTAYTLERTKPDDRPITYLFNGGPGAASAWLNFGGVGPKRMPFGAAGNAPSDLPKVIDNAETWLAFTDLVFVDPIGTGYSRTVGGADAKEFWSIDGDAETLSRVVAKHLAAKNRLMSPVYLAGESYGGFRIPRIARQLQARDGVGVRGLVAISPVLDFAIRDGEQTSPMPWVTALPSLAATAREKKAPVQRADLADVEAYATGEFMADLMKGPRDAAAVDRLSAKVAELTGLDRDVVKRLGGRVDIRTFAREFHRGEGRVGSLYDANVTAFDPFPSAARGQWEDPILDGALAPLTRAAVDFYHRDLGYRVDRRYELLSSEVHRGWRWGSGQSLPESATALREALALDPHLKVLVAHGATDLVTPYMESKLVLDQLPAFGNPDRVKLTVYPGGHMFYSRDASRAAFTRDVRALYGAQE</sequence>
<dbReference type="InterPro" id="IPR018202">
    <property type="entry name" value="Ser_caboxypep_ser_AS"/>
</dbReference>
<evidence type="ECO:0000256" key="1">
    <source>
        <dbReference type="ARBA" id="ARBA00022645"/>
    </source>
</evidence>
<organism evidence="7 8">
    <name type="scientific">Methylopila turkensis</name>
    <dbReference type="NCBI Taxonomy" id="1437816"/>
    <lineage>
        <taxon>Bacteria</taxon>
        <taxon>Pseudomonadati</taxon>
        <taxon>Pseudomonadota</taxon>
        <taxon>Alphaproteobacteria</taxon>
        <taxon>Hyphomicrobiales</taxon>
        <taxon>Methylopilaceae</taxon>
        <taxon>Methylopila</taxon>
    </lineage>
</organism>
<keyword evidence="8" id="KW-1185">Reference proteome</keyword>
<accession>A0A9W6JQD9</accession>
<reference evidence="7" key="1">
    <citation type="journal article" date="2014" name="Int. J. Syst. Evol. Microbiol.">
        <title>Complete genome sequence of Corynebacterium casei LMG S-19264T (=DSM 44701T), isolated from a smear-ripened cheese.</title>
        <authorList>
            <consortium name="US DOE Joint Genome Institute (JGI-PGF)"/>
            <person name="Walter F."/>
            <person name="Albersmeier A."/>
            <person name="Kalinowski J."/>
            <person name="Ruckert C."/>
        </authorList>
    </citation>
    <scope>NUCLEOTIDE SEQUENCE</scope>
    <source>
        <strain evidence="7">VKM B-2748</strain>
    </source>
</reference>
<dbReference type="EMBL" id="BSFL01000003">
    <property type="protein sequence ID" value="GLK81367.1"/>
    <property type="molecule type" value="Genomic_DNA"/>
</dbReference>
<keyword evidence="1" id="KW-0121">Carboxypeptidase</keyword>
<keyword evidence="4" id="KW-0378">Hydrolase</keyword>
<name>A0A9W6JQD9_9HYPH</name>
<proteinExistence type="predicted"/>
<keyword evidence="2" id="KW-0645">Protease</keyword>
<evidence type="ECO:0000256" key="4">
    <source>
        <dbReference type="ARBA" id="ARBA00022801"/>
    </source>
</evidence>
<dbReference type="InterPro" id="IPR029058">
    <property type="entry name" value="AB_hydrolase_fold"/>
</dbReference>
<dbReference type="Proteomes" id="UP001143309">
    <property type="component" value="Unassembled WGS sequence"/>
</dbReference>
<dbReference type="PANTHER" id="PTHR11802">
    <property type="entry name" value="SERINE PROTEASE FAMILY S10 SERINE CARBOXYPEPTIDASE"/>
    <property type="match status" value="1"/>
</dbReference>
<feature type="chain" id="PRO_5040847079" evidence="6">
    <location>
        <begin position="34"/>
        <end position="509"/>
    </location>
</feature>
<dbReference type="SUPFAM" id="SSF53474">
    <property type="entry name" value="alpha/beta-Hydrolases"/>
    <property type="match status" value="1"/>
</dbReference>
<evidence type="ECO:0000256" key="5">
    <source>
        <dbReference type="ARBA" id="ARBA00023180"/>
    </source>
</evidence>
<dbReference type="AlphaFoldDB" id="A0A9W6JQD9"/>
<evidence type="ECO:0000313" key="7">
    <source>
        <dbReference type="EMBL" id="GLK81367.1"/>
    </source>
</evidence>
<dbReference type="PROSITE" id="PS00131">
    <property type="entry name" value="CARBOXYPEPT_SER_SER"/>
    <property type="match status" value="1"/>
</dbReference>
<protein>
    <submittedName>
        <fullName evidence="7">Peptidase S10</fullName>
    </submittedName>
</protein>
<keyword evidence="5" id="KW-0325">Glycoprotein</keyword>
<feature type="signal peptide" evidence="6">
    <location>
        <begin position="1"/>
        <end position="33"/>
    </location>
</feature>
<dbReference type="GO" id="GO:0004185">
    <property type="term" value="F:serine-type carboxypeptidase activity"/>
    <property type="evidence" value="ECO:0007669"/>
    <property type="project" value="InterPro"/>
</dbReference>
<evidence type="ECO:0000256" key="3">
    <source>
        <dbReference type="ARBA" id="ARBA00022729"/>
    </source>
</evidence>
<dbReference type="GO" id="GO:0006508">
    <property type="term" value="P:proteolysis"/>
    <property type="evidence" value="ECO:0007669"/>
    <property type="project" value="UniProtKB-KW"/>
</dbReference>
<comment type="caution">
    <text evidence="7">The sequence shown here is derived from an EMBL/GenBank/DDBJ whole genome shotgun (WGS) entry which is preliminary data.</text>
</comment>
<dbReference type="PANTHER" id="PTHR11802:SF3">
    <property type="entry name" value="RETINOID-INDUCIBLE SERINE CARBOXYPEPTIDASE"/>
    <property type="match status" value="1"/>
</dbReference>
<evidence type="ECO:0000256" key="6">
    <source>
        <dbReference type="SAM" id="SignalP"/>
    </source>
</evidence>